<evidence type="ECO:0000313" key="2">
    <source>
        <dbReference type="Proteomes" id="UP000479114"/>
    </source>
</evidence>
<reference evidence="1 2" key="1">
    <citation type="submission" date="2020-02" db="EMBL/GenBank/DDBJ databases">
        <title>Paenibacillus sp. nov., isolated from rhizosphere soil of tomato.</title>
        <authorList>
            <person name="Weon H.-Y."/>
            <person name="Lee S.A."/>
        </authorList>
    </citation>
    <scope>NUCLEOTIDE SEQUENCE [LARGE SCALE GENOMIC DNA]</scope>
    <source>
        <strain evidence="1 2">14171R-81</strain>
    </source>
</reference>
<gene>
    <name evidence="1" type="ORF">GZH47_13595</name>
</gene>
<sequence length="59" mass="6544">MDQLVEEGYSLVSLSHKKIKNLLQLKVGQKVSYEVNGATFLSNPGQGEAKEIVPIETKR</sequence>
<evidence type="ECO:0000313" key="1">
    <source>
        <dbReference type="EMBL" id="QHW31771.1"/>
    </source>
</evidence>
<dbReference type="Proteomes" id="UP000479114">
    <property type="component" value="Chromosome"/>
</dbReference>
<dbReference type="Pfam" id="PF11518">
    <property type="entry name" value="DUF3221"/>
    <property type="match status" value="1"/>
</dbReference>
<name>A0A6C0P069_9BACL</name>
<protein>
    <submittedName>
        <fullName evidence="1">DUF3221 domain-containing protein</fullName>
    </submittedName>
</protein>
<dbReference type="AlphaFoldDB" id="A0A6C0P069"/>
<dbReference type="InterPro" id="IPR021598">
    <property type="entry name" value="DUF3221"/>
</dbReference>
<dbReference type="KEGG" id="prz:GZH47_13595"/>
<accession>A0A6C0P069</accession>
<proteinExistence type="predicted"/>
<dbReference type="EMBL" id="CP048286">
    <property type="protein sequence ID" value="QHW31771.1"/>
    <property type="molecule type" value="Genomic_DNA"/>
</dbReference>
<organism evidence="1 2">
    <name type="scientific">Paenibacillus rhizovicinus</name>
    <dbReference type="NCBI Taxonomy" id="2704463"/>
    <lineage>
        <taxon>Bacteria</taxon>
        <taxon>Bacillati</taxon>
        <taxon>Bacillota</taxon>
        <taxon>Bacilli</taxon>
        <taxon>Bacillales</taxon>
        <taxon>Paenibacillaceae</taxon>
        <taxon>Paenibacillus</taxon>
    </lineage>
</organism>
<keyword evidence="2" id="KW-1185">Reference proteome</keyword>